<protein>
    <submittedName>
        <fullName evidence="1">Uncharacterized protein</fullName>
    </submittedName>
</protein>
<dbReference type="STRING" id="1802117.A3J54_01840"/>
<dbReference type="EMBL" id="MHNN01000004">
    <property type="protein sequence ID" value="OGZ46932.1"/>
    <property type="molecule type" value="Genomic_DNA"/>
</dbReference>
<gene>
    <name evidence="1" type="ORF">A3J54_01840</name>
</gene>
<sequence length="134" mass="15633">MLLPVRVVVGILVKNVGVESKWYYFYKDTELSPVIFYRKNTVVRLQTRICPESFMDFRIDSTKDPVIWENISHIIIHMISVTDENGSLIESFCTDWNMIEDTACAGDFQKNPVPKKIKKLCTKKKTKLTEQQKE</sequence>
<evidence type="ECO:0000313" key="1">
    <source>
        <dbReference type="EMBL" id="OGZ46932.1"/>
    </source>
</evidence>
<name>A0A1G2G9Y2_9BACT</name>
<comment type="caution">
    <text evidence="1">The sequence shown here is derived from an EMBL/GenBank/DDBJ whole genome shotgun (WGS) entry which is preliminary data.</text>
</comment>
<dbReference type="Proteomes" id="UP000176576">
    <property type="component" value="Unassembled WGS sequence"/>
</dbReference>
<evidence type="ECO:0000313" key="2">
    <source>
        <dbReference type="Proteomes" id="UP000176576"/>
    </source>
</evidence>
<reference evidence="1 2" key="1">
    <citation type="journal article" date="2016" name="Nat. Commun.">
        <title>Thousands of microbial genomes shed light on interconnected biogeochemical processes in an aquifer system.</title>
        <authorList>
            <person name="Anantharaman K."/>
            <person name="Brown C.T."/>
            <person name="Hug L.A."/>
            <person name="Sharon I."/>
            <person name="Castelle C.J."/>
            <person name="Probst A.J."/>
            <person name="Thomas B.C."/>
            <person name="Singh A."/>
            <person name="Wilkins M.J."/>
            <person name="Karaoz U."/>
            <person name="Brodie E.L."/>
            <person name="Williams K.H."/>
            <person name="Hubbard S.S."/>
            <person name="Banfield J.F."/>
        </authorList>
    </citation>
    <scope>NUCLEOTIDE SEQUENCE [LARGE SCALE GENOMIC DNA]</scope>
</reference>
<accession>A0A1G2G9Y2</accession>
<dbReference type="AlphaFoldDB" id="A0A1G2G9Y2"/>
<organism evidence="1 2">
    <name type="scientific">Candidatus Ryanbacteria bacterium RIFCSPHIGHO2_02_FULL_45_13b</name>
    <dbReference type="NCBI Taxonomy" id="1802117"/>
    <lineage>
        <taxon>Bacteria</taxon>
        <taxon>Candidatus Ryaniibacteriota</taxon>
    </lineage>
</organism>
<proteinExistence type="predicted"/>